<comment type="pathway">
    <text evidence="2">Protein modification; protein ubiquitination.</text>
</comment>
<dbReference type="SMART" id="SM00184">
    <property type="entry name" value="RING"/>
    <property type="match status" value="1"/>
</dbReference>
<dbReference type="InterPro" id="IPR001841">
    <property type="entry name" value="Znf_RING"/>
</dbReference>
<dbReference type="EC" id="2.3.2.27" evidence="3"/>
<dbReference type="PANTHER" id="PTHR45931:SF3">
    <property type="entry name" value="RING ZINC FINGER-CONTAINING PROTEIN"/>
    <property type="match status" value="1"/>
</dbReference>
<evidence type="ECO:0000256" key="5">
    <source>
        <dbReference type="ARBA" id="ARBA00022723"/>
    </source>
</evidence>
<evidence type="ECO:0000256" key="9">
    <source>
        <dbReference type="PROSITE-ProRule" id="PRU00175"/>
    </source>
</evidence>
<evidence type="ECO:0000256" key="4">
    <source>
        <dbReference type="ARBA" id="ARBA00022679"/>
    </source>
</evidence>
<evidence type="ECO:0000256" key="6">
    <source>
        <dbReference type="ARBA" id="ARBA00022771"/>
    </source>
</evidence>
<keyword evidence="8" id="KW-0862">Zinc</keyword>
<keyword evidence="5" id="KW-0479">Metal-binding</keyword>
<gene>
    <name evidence="12" type="ORF">PLXY2_LOCUS9757</name>
</gene>
<keyword evidence="4" id="KW-0808">Transferase</keyword>
<dbReference type="EMBL" id="CAJHNJ030000040">
    <property type="protein sequence ID" value="CAG9130078.1"/>
    <property type="molecule type" value="Genomic_DNA"/>
</dbReference>
<evidence type="ECO:0000256" key="10">
    <source>
        <dbReference type="SAM" id="MobiDB-lite"/>
    </source>
</evidence>
<name>A0A8S4FRB9_PLUXY</name>
<comment type="catalytic activity">
    <reaction evidence="1">
        <text>S-ubiquitinyl-[E2 ubiquitin-conjugating enzyme]-L-cysteine + [acceptor protein]-L-lysine = [E2 ubiquitin-conjugating enzyme]-L-cysteine + N(6)-ubiquitinyl-[acceptor protein]-L-lysine.</text>
        <dbReference type="EC" id="2.3.2.27"/>
    </reaction>
</comment>
<sequence>MADAMVDRRPAARFFCHRCNIEFEDILQDYVCPYCASGFIEQLEGDADGSLLADDVSDADMSNLDDSDEMHQHSGHPMLNDLAFLMSGGGRLRGTARPESLLEQLVWTIGGGAPGGSLGGAGAPFVLVGAPGDYVFGGEGLDAVVTQLLGQLENAGPPPLSREHIAAIPTQQVTGDEVGADSSCSICWDNFQQGEKISKLDCEHIFHTSCIEPWLQLHATCPICRRSLLPEEPPAPAPAPAPADATNGTSNTQPHFSGDAVARPVKLWLRDRRGARGQRGAAAAAAREDPVPAHAPGLQ</sequence>
<evidence type="ECO:0000256" key="3">
    <source>
        <dbReference type="ARBA" id="ARBA00012483"/>
    </source>
</evidence>
<dbReference type="Proteomes" id="UP000653454">
    <property type="component" value="Unassembled WGS sequence"/>
</dbReference>
<dbReference type="InterPro" id="IPR013083">
    <property type="entry name" value="Znf_RING/FYVE/PHD"/>
</dbReference>
<proteinExistence type="predicted"/>
<dbReference type="InterPro" id="IPR051834">
    <property type="entry name" value="RING_finger_E3_ligase"/>
</dbReference>
<keyword evidence="13" id="KW-1185">Reference proteome</keyword>
<evidence type="ECO:0000256" key="7">
    <source>
        <dbReference type="ARBA" id="ARBA00022786"/>
    </source>
</evidence>
<organism evidence="12 13">
    <name type="scientific">Plutella xylostella</name>
    <name type="common">Diamondback moth</name>
    <name type="synonym">Plutella maculipennis</name>
    <dbReference type="NCBI Taxonomy" id="51655"/>
    <lineage>
        <taxon>Eukaryota</taxon>
        <taxon>Metazoa</taxon>
        <taxon>Ecdysozoa</taxon>
        <taxon>Arthropoda</taxon>
        <taxon>Hexapoda</taxon>
        <taxon>Insecta</taxon>
        <taxon>Pterygota</taxon>
        <taxon>Neoptera</taxon>
        <taxon>Endopterygota</taxon>
        <taxon>Lepidoptera</taxon>
        <taxon>Glossata</taxon>
        <taxon>Ditrysia</taxon>
        <taxon>Yponomeutoidea</taxon>
        <taxon>Plutellidae</taxon>
        <taxon>Plutella</taxon>
    </lineage>
</organism>
<comment type="caution">
    <text evidence="12">The sequence shown here is derived from an EMBL/GenBank/DDBJ whole genome shotgun (WGS) entry which is preliminary data.</text>
</comment>
<feature type="compositionally biased region" description="Polar residues" evidence="10">
    <location>
        <begin position="246"/>
        <end position="255"/>
    </location>
</feature>
<keyword evidence="7" id="KW-0833">Ubl conjugation pathway</keyword>
<evidence type="ECO:0000256" key="1">
    <source>
        <dbReference type="ARBA" id="ARBA00000900"/>
    </source>
</evidence>
<dbReference type="GO" id="GO:0005634">
    <property type="term" value="C:nucleus"/>
    <property type="evidence" value="ECO:0007669"/>
    <property type="project" value="TreeGrafter"/>
</dbReference>
<keyword evidence="6 9" id="KW-0863">Zinc-finger</keyword>
<dbReference type="GO" id="GO:0008270">
    <property type="term" value="F:zinc ion binding"/>
    <property type="evidence" value="ECO:0007669"/>
    <property type="project" value="UniProtKB-KW"/>
</dbReference>
<dbReference type="FunFam" id="3.30.40.10:FF:000069">
    <property type="entry name" value="E3 ubiquitin-protein ligase RNF115"/>
    <property type="match status" value="1"/>
</dbReference>
<evidence type="ECO:0000256" key="8">
    <source>
        <dbReference type="ARBA" id="ARBA00022833"/>
    </source>
</evidence>
<evidence type="ECO:0000313" key="12">
    <source>
        <dbReference type="EMBL" id="CAG9130078.1"/>
    </source>
</evidence>
<dbReference type="PANTHER" id="PTHR45931">
    <property type="entry name" value="SI:CH211-59O9.10"/>
    <property type="match status" value="1"/>
</dbReference>
<accession>A0A8S4FRB9</accession>
<protein>
    <recommendedName>
        <fullName evidence="3">RING-type E3 ubiquitin transferase</fullName>
        <ecNumber evidence="3">2.3.2.27</ecNumber>
    </recommendedName>
</protein>
<dbReference type="SUPFAM" id="SSF57850">
    <property type="entry name" value="RING/U-box"/>
    <property type="match status" value="1"/>
</dbReference>
<dbReference type="CDD" id="cd16454">
    <property type="entry name" value="RING-H2_PA-TM-RING"/>
    <property type="match status" value="1"/>
</dbReference>
<dbReference type="PROSITE" id="PS50089">
    <property type="entry name" value="ZF_RING_2"/>
    <property type="match status" value="1"/>
</dbReference>
<reference evidence="12" key="1">
    <citation type="submission" date="2020-11" db="EMBL/GenBank/DDBJ databases">
        <authorList>
            <person name="Whiteford S."/>
        </authorList>
    </citation>
    <scope>NUCLEOTIDE SEQUENCE</scope>
</reference>
<dbReference type="GO" id="GO:0061630">
    <property type="term" value="F:ubiquitin protein ligase activity"/>
    <property type="evidence" value="ECO:0007669"/>
    <property type="project" value="UniProtKB-EC"/>
</dbReference>
<evidence type="ECO:0000259" key="11">
    <source>
        <dbReference type="PROSITE" id="PS50089"/>
    </source>
</evidence>
<evidence type="ECO:0000313" key="13">
    <source>
        <dbReference type="Proteomes" id="UP000653454"/>
    </source>
</evidence>
<dbReference type="GO" id="GO:0006511">
    <property type="term" value="P:ubiquitin-dependent protein catabolic process"/>
    <property type="evidence" value="ECO:0007669"/>
    <property type="project" value="TreeGrafter"/>
</dbReference>
<dbReference type="GO" id="GO:0000209">
    <property type="term" value="P:protein polyubiquitination"/>
    <property type="evidence" value="ECO:0007669"/>
    <property type="project" value="UniProtKB-ARBA"/>
</dbReference>
<dbReference type="Pfam" id="PF13639">
    <property type="entry name" value="zf-RING_2"/>
    <property type="match status" value="1"/>
</dbReference>
<dbReference type="AlphaFoldDB" id="A0A8S4FRB9"/>
<dbReference type="Gene3D" id="3.30.40.10">
    <property type="entry name" value="Zinc/RING finger domain, C3HC4 (zinc finger)"/>
    <property type="match status" value="1"/>
</dbReference>
<evidence type="ECO:0000256" key="2">
    <source>
        <dbReference type="ARBA" id="ARBA00004906"/>
    </source>
</evidence>
<feature type="domain" description="RING-type" evidence="11">
    <location>
        <begin position="184"/>
        <end position="225"/>
    </location>
</feature>
<feature type="region of interest" description="Disordered" evidence="10">
    <location>
        <begin position="233"/>
        <end position="299"/>
    </location>
</feature>